<dbReference type="PANTHER" id="PTHR15377:SF3">
    <property type="entry name" value="WW DOMAIN-CONTAINING PROTEIN"/>
    <property type="match status" value="1"/>
</dbReference>
<dbReference type="SUPFAM" id="SSF81698">
    <property type="entry name" value="FF domain"/>
    <property type="match status" value="2"/>
</dbReference>
<proteinExistence type="predicted"/>
<dbReference type="KEGG" id="vde:111251147"/>
<dbReference type="InParanoid" id="A0A7M7KA00"/>
<dbReference type="PANTHER" id="PTHR15377">
    <property type="entry name" value="TRANSCRIPTION ELONGATION REGULATOR 1"/>
    <property type="match status" value="1"/>
</dbReference>
<dbReference type="GO" id="GO:0070063">
    <property type="term" value="F:RNA polymerase binding"/>
    <property type="evidence" value="ECO:0007669"/>
    <property type="project" value="InterPro"/>
</dbReference>
<feature type="compositionally biased region" description="Basic and acidic residues" evidence="2">
    <location>
        <begin position="59"/>
        <end position="109"/>
    </location>
</feature>
<dbReference type="FunFam" id="1.10.10.440:FF:000005">
    <property type="entry name" value="Transcription elongation regulator 1 (CA150)"/>
    <property type="match status" value="1"/>
</dbReference>
<dbReference type="SMART" id="SM00441">
    <property type="entry name" value="FF"/>
    <property type="match status" value="2"/>
</dbReference>
<dbReference type="Proteomes" id="UP000594260">
    <property type="component" value="Unplaced"/>
</dbReference>
<organism evidence="4 5">
    <name type="scientific">Varroa destructor</name>
    <name type="common">Honeybee mite</name>
    <dbReference type="NCBI Taxonomy" id="109461"/>
    <lineage>
        <taxon>Eukaryota</taxon>
        <taxon>Metazoa</taxon>
        <taxon>Ecdysozoa</taxon>
        <taxon>Arthropoda</taxon>
        <taxon>Chelicerata</taxon>
        <taxon>Arachnida</taxon>
        <taxon>Acari</taxon>
        <taxon>Parasitiformes</taxon>
        <taxon>Mesostigmata</taxon>
        <taxon>Gamasina</taxon>
        <taxon>Dermanyssoidea</taxon>
        <taxon>Varroidae</taxon>
        <taxon>Varroa</taxon>
    </lineage>
</organism>
<protein>
    <recommendedName>
        <fullName evidence="3">FF domain-containing protein</fullName>
    </recommendedName>
</protein>
<dbReference type="PROSITE" id="PS51676">
    <property type="entry name" value="FF"/>
    <property type="match status" value="1"/>
</dbReference>
<feature type="region of interest" description="Disordered" evidence="2">
    <location>
        <begin position="1"/>
        <end position="128"/>
    </location>
</feature>
<keyword evidence="5" id="KW-1185">Reference proteome</keyword>
<feature type="domain" description="FF" evidence="3">
    <location>
        <begin position="128"/>
        <end position="186"/>
    </location>
</feature>
<dbReference type="Gene3D" id="1.10.10.440">
    <property type="entry name" value="FF domain"/>
    <property type="match status" value="2"/>
</dbReference>
<feature type="compositionally biased region" description="Basic and acidic residues" evidence="2">
    <location>
        <begin position="1"/>
        <end position="28"/>
    </location>
</feature>
<accession>A0A7M7KA00</accession>
<dbReference type="InterPro" id="IPR002713">
    <property type="entry name" value="FF_domain"/>
</dbReference>
<sequence length="281" mass="32473">MDLLREQRKLDRYSSWTRTKEEIRDDPRYQAIESSSTKEDYFREYCSKLSKSSSNNDRGGSDRGRSSADRGGGERGKSVSEAGERSDSEERQKKERIEASLRQREKEVAETLSSSLKQRDREREMHRREEAVQSFQALLTDLVRTSDMSWHDAKKMLKKDHRYAGSREGGLDKAERERLFDEHVSQLKRKKKDKFKLMLAECGDITLNMPFSDVSTNTISSAHTTGSNRQYVVAINVALNSNRLSSKAAISERSCIQVRRQSVNTRDLAYVRSKLKRKRCC</sequence>
<name>A0A7M7KA00_VARDE</name>
<dbReference type="Pfam" id="PF01846">
    <property type="entry name" value="FF"/>
    <property type="match status" value="2"/>
</dbReference>
<dbReference type="InterPro" id="IPR045148">
    <property type="entry name" value="TCRG1-like"/>
</dbReference>
<dbReference type="GeneID" id="111251147"/>
<dbReference type="OMA" id="WTRTKEE"/>
<dbReference type="GO" id="GO:0005634">
    <property type="term" value="C:nucleus"/>
    <property type="evidence" value="ECO:0007669"/>
    <property type="project" value="TreeGrafter"/>
</dbReference>
<evidence type="ECO:0000259" key="3">
    <source>
        <dbReference type="PROSITE" id="PS51676"/>
    </source>
</evidence>
<dbReference type="OrthoDB" id="63972at2759"/>
<reference evidence="4" key="1">
    <citation type="submission" date="2021-01" db="UniProtKB">
        <authorList>
            <consortium name="EnsemblMetazoa"/>
        </authorList>
    </citation>
    <scope>IDENTIFICATION</scope>
</reference>
<evidence type="ECO:0000256" key="2">
    <source>
        <dbReference type="SAM" id="MobiDB-lite"/>
    </source>
</evidence>
<dbReference type="InterPro" id="IPR036517">
    <property type="entry name" value="FF_domain_sf"/>
</dbReference>
<dbReference type="RefSeq" id="XP_022663204.1">
    <property type="nucleotide sequence ID" value="XM_022807469.1"/>
</dbReference>
<evidence type="ECO:0000313" key="4">
    <source>
        <dbReference type="EnsemblMetazoa" id="XP_022663204"/>
    </source>
</evidence>
<dbReference type="GO" id="GO:0003712">
    <property type="term" value="F:transcription coregulator activity"/>
    <property type="evidence" value="ECO:0007669"/>
    <property type="project" value="TreeGrafter"/>
</dbReference>
<evidence type="ECO:0000313" key="5">
    <source>
        <dbReference type="Proteomes" id="UP000594260"/>
    </source>
</evidence>
<feature type="compositionally biased region" description="Basic and acidic residues" evidence="2">
    <location>
        <begin position="36"/>
        <end position="46"/>
    </location>
</feature>
<feature type="compositionally biased region" description="Basic and acidic residues" evidence="2">
    <location>
        <begin position="117"/>
        <end position="128"/>
    </location>
</feature>
<keyword evidence="1" id="KW-0677">Repeat</keyword>
<evidence type="ECO:0000256" key="1">
    <source>
        <dbReference type="ARBA" id="ARBA00022737"/>
    </source>
</evidence>
<dbReference type="EnsemblMetazoa" id="XM_022807469">
    <property type="protein sequence ID" value="XP_022663204"/>
    <property type="gene ID" value="LOC111251147"/>
</dbReference>
<dbReference type="AlphaFoldDB" id="A0A7M7KA00"/>